<dbReference type="GO" id="GO:0016491">
    <property type="term" value="F:oxidoreductase activity"/>
    <property type="evidence" value="ECO:0007669"/>
    <property type="project" value="InterPro"/>
</dbReference>
<comment type="similarity">
    <text evidence="1">Belongs to the tpcK family.</text>
</comment>
<evidence type="ECO:0000313" key="4">
    <source>
        <dbReference type="Proteomes" id="UP001385951"/>
    </source>
</evidence>
<evidence type="ECO:0000313" key="3">
    <source>
        <dbReference type="EMBL" id="KAK7694261.1"/>
    </source>
</evidence>
<dbReference type="InterPro" id="IPR009799">
    <property type="entry name" value="EthD_dom"/>
</dbReference>
<dbReference type="EMBL" id="JASBNA010000002">
    <property type="protein sequence ID" value="KAK7694261.1"/>
    <property type="molecule type" value="Genomic_DNA"/>
</dbReference>
<accession>A0AAW0GX69</accession>
<protein>
    <recommendedName>
        <fullName evidence="2">EthD domain-containing protein</fullName>
    </recommendedName>
</protein>
<dbReference type="Gene3D" id="3.30.70.100">
    <property type="match status" value="1"/>
</dbReference>
<dbReference type="SUPFAM" id="SSF54909">
    <property type="entry name" value="Dimeric alpha+beta barrel"/>
    <property type="match status" value="1"/>
</dbReference>
<keyword evidence="4" id="KW-1185">Reference proteome</keyword>
<dbReference type="InterPro" id="IPR011008">
    <property type="entry name" value="Dimeric_a/b-barrel"/>
</dbReference>
<dbReference type="Pfam" id="PF07110">
    <property type="entry name" value="EthD"/>
    <property type="match status" value="1"/>
</dbReference>
<evidence type="ECO:0000259" key="2">
    <source>
        <dbReference type="Pfam" id="PF07110"/>
    </source>
</evidence>
<feature type="domain" description="EthD" evidence="2">
    <location>
        <begin position="12"/>
        <end position="105"/>
    </location>
</feature>
<dbReference type="AlphaFoldDB" id="A0AAW0GX69"/>
<proteinExistence type="inferred from homology"/>
<evidence type="ECO:0000256" key="1">
    <source>
        <dbReference type="ARBA" id="ARBA00005986"/>
    </source>
</evidence>
<dbReference type="Proteomes" id="UP001385951">
    <property type="component" value="Unassembled WGS sequence"/>
</dbReference>
<comment type="caution">
    <text evidence="3">The sequence shown here is derived from an EMBL/GenBank/DDBJ whole genome shotgun (WGS) entry which is preliminary data.</text>
</comment>
<name>A0AAW0GX69_9APHY</name>
<gene>
    <name evidence="3" type="ORF">QCA50_001441</name>
</gene>
<sequence length="124" mass="14112">MTIRVTCLIRRQPHLTREEFSERWGKNHAAIFTSLKAVKENLVKYNQFHVLDGPSKELEAIGLPLAPYDGAAEFEVEKLSDLLALFGDEEYLQKAVPDEPNFLDRTSVQVLVGENQTKWQKPSA</sequence>
<organism evidence="3 4">
    <name type="scientific">Cerrena zonata</name>
    <dbReference type="NCBI Taxonomy" id="2478898"/>
    <lineage>
        <taxon>Eukaryota</taxon>
        <taxon>Fungi</taxon>
        <taxon>Dikarya</taxon>
        <taxon>Basidiomycota</taxon>
        <taxon>Agaricomycotina</taxon>
        <taxon>Agaricomycetes</taxon>
        <taxon>Polyporales</taxon>
        <taxon>Cerrenaceae</taxon>
        <taxon>Cerrena</taxon>
    </lineage>
</organism>
<reference evidence="3 4" key="1">
    <citation type="submission" date="2022-09" db="EMBL/GenBank/DDBJ databases">
        <authorList>
            <person name="Palmer J.M."/>
        </authorList>
    </citation>
    <scope>NUCLEOTIDE SEQUENCE [LARGE SCALE GENOMIC DNA]</scope>
    <source>
        <strain evidence="3 4">DSM 7382</strain>
    </source>
</reference>